<dbReference type="OrthoDB" id="5471373at2759"/>
<dbReference type="HOGENOM" id="CLU_863731_0_0_1"/>
<dbReference type="RefSeq" id="XP_016757249.1">
    <property type="nucleotide sequence ID" value="XM_016901653.1"/>
</dbReference>
<evidence type="ECO:0000313" key="3">
    <source>
        <dbReference type="Proteomes" id="UP000016931"/>
    </source>
</evidence>
<dbReference type="GeneID" id="27898790"/>
<proteinExistence type="predicted"/>
<evidence type="ECO:0000256" key="1">
    <source>
        <dbReference type="SAM" id="MobiDB-lite"/>
    </source>
</evidence>
<sequence>MVTPNSRASTEPLLPASPLQLLPNLRPQLDHPPLQESPASVKPRDNTKRKIEKRFKEDKNLKERVDKAIQAYNAAQGQGSKDKDTKNKSGIAAELEDTAAATTLESTPEASVGSIGHTRLYNAVILDSGANVHIINESIRARIVRSELPTSSDIVISRDKRYQPEAIVNATINLDIGNGVTRKLTLLKARLIPGFFTSLVSLQILNKKGIHHNTRNWPDKLITSQAHEEPRLWACLTPEHSNDRHGHWIIERLPATRSVARTTGIPVLSGTPGIEEVKSVYTPHSENAGKSTSPASTSPAGSVAAAQSSHKPLPPLTATANQ</sequence>
<keyword evidence="3" id="KW-1185">Reference proteome</keyword>
<feature type="compositionally biased region" description="Low complexity" evidence="1">
    <location>
        <begin position="12"/>
        <end position="27"/>
    </location>
</feature>
<feature type="region of interest" description="Disordered" evidence="1">
    <location>
        <begin position="281"/>
        <end position="322"/>
    </location>
</feature>
<feature type="compositionally biased region" description="Basic and acidic residues" evidence="1">
    <location>
        <begin position="42"/>
        <end position="59"/>
    </location>
</feature>
<reference evidence="2 3" key="1">
    <citation type="journal article" date="2012" name="PLoS Pathog.">
        <title>Diverse lifestyles and strategies of plant pathogenesis encoded in the genomes of eighteen Dothideomycetes fungi.</title>
        <authorList>
            <person name="Ohm R.A."/>
            <person name="Feau N."/>
            <person name="Henrissat B."/>
            <person name="Schoch C.L."/>
            <person name="Horwitz B.A."/>
            <person name="Barry K.W."/>
            <person name="Condon B.J."/>
            <person name="Copeland A.C."/>
            <person name="Dhillon B."/>
            <person name="Glaser F."/>
            <person name="Hesse C.N."/>
            <person name="Kosti I."/>
            <person name="LaButti K."/>
            <person name="Lindquist E.A."/>
            <person name="Lucas S."/>
            <person name="Salamov A.A."/>
            <person name="Bradshaw R.E."/>
            <person name="Ciuffetti L."/>
            <person name="Hamelin R.C."/>
            <person name="Kema G.H.J."/>
            <person name="Lawrence C."/>
            <person name="Scott J.A."/>
            <person name="Spatafora J.W."/>
            <person name="Turgeon B.G."/>
            <person name="de Wit P.J.G.M."/>
            <person name="Zhong S."/>
            <person name="Goodwin S.B."/>
            <person name="Grigoriev I.V."/>
        </authorList>
    </citation>
    <scope>NUCLEOTIDE SEQUENCE [LARGE SCALE GENOMIC DNA]</scope>
    <source>
        <strain evidence="2 3">SO2202</strain>
    </source>
</reference>
<feature type="compositionally biased region" description="Low complexity" evidence="1">
    <location>
        <begin position="288"/>
        <end position="306"/>
    </location>
</feature>
<dbReference type="EMBL" id="KB456270">
    <property type="protein sequence ID" value="EMF09128.1"/>
    <property type="molecule type" value="Genomic_DNA"/>
</dbReference>
<feature type="region of interest" description="Disordered" evidence="1">
    <location>
        <begin position="1"/>
        <end position="59"/>
    </location>
</feature>
<protein>
    <submittedName>
        <fullName evidence="2">Uncharacterized protein</fullName>
    </submittedName>
</protein>
<evidence type="ECO:0000313" key="2">
    <source>
        <dbReference type="EMBL" id="EMF09128.1"/>
    </source>
</evidence>
<dbReference type="AlphaFoldDB" id="M3BSR0"/>
<name>M3BSR0_SPHMS</name>
<dbReference type="Proteomes" id="UP000016931">
    <property type="component" value="Unassembled WGS sequence"/>
</dbReference>
<accession>M3BSR0</accession>
<gene>
    <name evidence="2" type="ORF">SEPMUDRAFT_121008</name>
</gene>
<organism evidence="2 3">
    <name type="scientific">Sphaerulina musiva (strain SO2202)</name>
    <name type="common">Poplar stem canker fungus</name>
    <name type="synonym">Septoria musiva</name>
    <dbReference type="NCBI Taxonomy" id="692275"/>
    <lineage>
        <taxon>Eukaryota</taxon>
        <taxon>Fungi</taxon>
        <taxon>Dikarya</taxon>
        <taxon>Ascomycota</taxon>
        <taxon>Pezizomycotina</taxon>
        <taxon>Dothideomycetes</taxon>
        <taxon>Dothideomycetidae</taxon>
        <taxon>Mycosphaerellales</taxon>
        <taxon>Mycosphaerellaceae</taxon>
        <taxon>Sphaerulina</taxon>
    </lineage>
</organism>